<evidence type="ECO:0000256" key="2">
    <source>
        <dbReference type="SAM" id="SignalP"/>
    </source>
</evidence>
<dbReference type="Proteomes" id="UP000198287">
    <property type="component" value="Unassembled WGS sequence"/>
</dbReference>
<comment type="caution">
    <text evidence="3">The sequence shown here is derived from an EMBL/GenBank/DDBJ whole genome shotgun (WGS) entry which is preliminary data.</text>
</comment>
<accession>A0A226DY69</accession>
<dbReference type="AlphaFoldDB" id="A0A226DY69"/>
<evidence type="ECO:0000313" key="3">
    <source>
        <dbReference type="EMBL" id="OXA49631.1"/>
    </source>
</evidence>
<feature type="signal peptide" evidence="2">
    <location>
        <begin position="1"/>
        <end position="22"/>
    </location>
</feature>
<keyword evidence="2" id="KW-0732">Signal</keyword>
<organism evidence="3 4">
    <name type="scientific">Folsomia candida</name>
    <name type="common">Springtail</name>
    <dbReference type="NCBI Taxonomy" id="158441"/>
    <lineage>
        <taxon>Eukaryota</taxon>
        <taxon>Metazoa</taxon>
        <taxon>Ecdysozoa</taxon>
        <taxon>Arthropoda</taxon>
        <taxon>Hexapoda</taxon>
        <taxon>Collembola</taxon>
        <taxon>Entomobryomorpha</taxon>
        <taxon>Isotomoidea</taxon>
        <taxon>Isotomidae</taxon>
        <taxon>Proisotominae</taxon>
        <taxon>Folsomia</taxon>
    </lineage>
</organism>
<evidence type="ECO:0000256" key="1">
    <source>
        <dbReference type="SAM" id="MobiDB-lite"/>
    </source>
</evidence>
<feature type="compositionally biased region" description="Polar residues" evidence="1">
    <location>
        <begin position="53"/>
        <end position="63"/>
    </location>
</feature>
<sequence length="124" mass="13232">MKGFTIFGIFAVSFLLLSETLAHSSSEEEGDNFFLNHQRCHSVGTKVVITRPDGSSESCTCQAPPTTTTAPTTTTGRPGRRPRPVPKPRNTWECTSTLAGSTTTTTAPITDTTITPTTTTDPQA</sequence>
<feature type="compositionally biased region" description="Low complexity" evidence="1">
    <location>
        <begin position="64"/>
        <end position="77"/>
    </location>
</feature>
<feature type="compositionally biased region" description="Low complexity" evidence="1">
    <location>
        <begin position="95"/>
        <end position="124"/>
    </location>
</feature>
<keyword evidence="4" id="KW-1185">Reference proteome</keyword>
<reference evidence="3 4" key="1">
    <citation type="submission" date="2015-12" db="EMBL/GenBank/DDBJ databases">
        <title>The genome of Folsomia candida.</title>
        <authorList>
            <person name="Faddeeva A."/>
            <person name="Derks M.F."/>
            <person name="Anvar Y."/>
            <person name="Smit S."/>
            <person name="Van Straalen N."/>
            <person name="Roelofs D."/>
        </authorList>
    </citation>
    <scope>NUCLEOTIDE SEQUENCE [LARGE SCALE GENOMIC DNA]</scope>
    <source>
        <strain evidence="3 4">VU population</strain>
        <tissue evidence="3">Whole body</tissue>
    </source>
</reference>
<protein>
    <submittedName>
        <fullName evidence="3">Uncharacterized protein</fullName>
    </submittedName>
</protein>
<name>A0A226DY69_FOLCA</name>
<dbReference type="EMBL" id="LNIX01000010">
    <property type="protein sequence ID" value="OXA49631.1"/>
    <property type="molecule type" value="Genomic_DNA"/>
</dbReference>
<evidence type="ECO:0000313" key="4">
    <source>
        <dbReference type="Proteomes" id="UP000198287"/>
    </source>
</evidence>
<feature type="chain" id="PRO_5012827404" evidence="2">
    <location>
        <begin position="23"/>
        <end position="124"/>
    </location>
</feature>
<gene>
    <name evidence="3" type="ORF">Fcan01_15552</name>
</gene>
<feature type="region of interest" description="Disordered" evidence="1">
    <location>
        <begin position="53"/>
        <end position="124"/>
    </location>
</feature>
<proteinExistence type="predicted"/>